<dbReference type="InterPro" id="IPR001509">
    <property type="entry name" value="Epimerase_deHydtase"/>
</dbReference>
<keyword evidence="7 10" id="KW-0520">NAD</keyword>
<dbReference type="UniPathway" id="UPA00214"/>
<evidence type="ECO:0000256" key="6">
    <source>
        <dbReference type="ARBA" id="ARBA00018569"/>
    </source>
</evidence>
<proteinExistence type="inferred from homology"/>
<evidence type="ECO:0000256" key="3">
    <source>
        <dbReference type="ARBA" id="ARBA00004947"/>
    </source>
</evidence>
<dbReference type="GO" id="GO:0033499">
    <property type="term" value="P:galactose catabolic process via UDP-galactose, Leloir pathway"/>
    <property type="evidence" value="ECO:0007669"/>
    <property type="project" value="TreeGrafter"/>
</dbReference>
<comment type="cofactor">
    <cofactor evidence="2 10">
        <name>NAD(+)</name>
        <dbReference type="ChEBI" id="CHEBI:57540"/>
    </cofactor>
</comment>
<protein>
    <recommendedName>
        <fullName evidence="6 10">UDP-glucose 4-epimerase</fullName>
        <ecNumber evidence="5 10">5.1.3.2</ecNumber>
    </recommendedName>
</protein>
<dbReference type="EMBL" id="VFQC01000002">
    <property type="protein sequence ID" value="TQN28408.1"/>
    <property type="molecule type" value="Genomic_DNA"/>
</dbReference>
<evidence type="ECO:0000256" key="4">
    <source>
        <dbReference type="ARBA" id="ARBA00007637"/>
    </source>
</evidence>
<comment type="catalytic activity">
    <reaction evidence="1 10">
        <text>UDP-alpha-D-glucose = UDP-alpha-D-galactose</text>
        <dbReference type="Rhea" id="RHEA:22168"/>
        <dbReference type="ChEBI" id="CHEBI:58885"/>
        <dbReference type="ChEBI" id="CHEBI:66914"/>
        <dbReference type="EC" id="5.1.3.2"/>
    </reaction>
</comment>
<dbReference type="RefSeq" id="WP_141925467.1">
    <property type="nucleotide sequence ID" value="NZ_VFQC01000002.1"/>
</dbReference>
<evidence type="ECO:0000259" key="11">
    <source>
        <dbReference type="Pfam" id="PF01370"/>
    </source>
</evidence>
<dbReference type="GO" id="GO:0003978">
    <property type="term" value="F:UDP-glucose 4-epimerase activity"/>
    <property type="evidence" value="ECO:0007669"/>
    <property type="project" value="UniProtKB-UniRule"/>
</dbReference>
<evidence type="ECO:0000256" key="1">
    <source>
        <dbReference type="ARBA" id="ARBA00000083"/>
    </source>
</evidence>
<dbReference type="InterPro" id="IPR036291">
    <property type="entry name" value="NAD(P)-bd_dom_sf"/>
</dbReference>
<evidence type="ECO:0000256" key="10">
    <source>
        <dbReference type="RuleBase" id="RU366046"/>
    </source>
</evidence>
<accession>A0A543N9B9</accession>
<dbReference type="Pfam" id="PF01370">
    <property type="entry name" value="Epimerase"/>
    <property type="match status" value="1"/>
</dbReference>
<gene>
    <name evidence="12" type="ORF">FHX37_3752</name>
</gene>
<dbReference type="CDD" id="cd05247">
    <property type="entry name" value="UDP_G4E_1_SDR_e"/>
    <property type="match status" value="1"/>
</dbReference>
<dbReference type="NCBIfam" id="TIGR01179">
    <property type="entry name" value="galE"/>
    <property type="match status" value="1"/>
</dbReference>
<evidence type="ECO:0000256" key="7">
    <source>
        <dbReference type="ARBA" id="ARBA00023027"/>
    </source>
</evidence>
<keyword evidence="13" id="KW-1185">Reference proteome</keyword>
<keyword evidence="9 10" id="KW-0119">Carbohydrate metabolism</keyword>
<comment type="pathway">
    <text evidence="3 10">Carbohydrate metabolism; galactose metabolism.</text>
</comment>
<dbReference type="Proteomes" id="UP000317422">
    <property type="component" value="Unassembled WGS sequence"/>
</dbReference>
<evidence type="ECO:0000313" key="12">
    <source>
        <dbReference type="EMBL" id="TQN28408.1"/>
    </source>
</evidence>
<dbReference type="Gene3D" id="3.40.50.720">
    <property type="entry name" value="NAD(P)-binding Rossmann-like Domain"/>
    <property type="match status" value="1"/>
</dbReference>
<evidence type="ECO:0000256" key="2">
    <source>
        <dbReference type="ARBA" id="ARBA00001911"/>
    </source>
</evidence>
<dbReference type="AlphaFoldDB" id="A0A543N9B9"/>
<name>A0A543N9B9_9ACTN</name>
<dbReference type="PANTHER" id="PTHR43725:SF53">
    <property type="entry name" value="UDP-ARABINOSE 4-EPIMERASE 1"/>
    <property type="match status" value="1"/>
</dbReference>
<comment type="similarity">
    <text evidence="4 10">Belongs to the NAD(P)-dependent epimerase/dehydratase family.</text>
</comment>
<organism evidence="12 13">
    <name type="scientific">Haloactinospora alba</name>
    <dbReference type="NCBI Taxonomy" id="405555"/>
    <lineage>
        <taxon>Bacteria</taxon>
        <taxon>Bacillati</taxon>
        <taxon>Actinomycetota</taxon>
        <taxon>Actinomycetes</taxon>
        <taxon>Streptosporangiales</taxon>
        <taxon>Nocardiopsidaceae</taxon>
        <taxon>Haloactinospora</taxon>
    </lineage>
</organism>
<comment type="subunit">
    <text evidence="10">Homodimer.</text>
</comment>
<evidence type="ECO:0000256" key="9">
    <source>
        <dbReference type="ARBA" id="ARBA00023277"/>
    </source>
</evidence>
<dbReference type="PANTHER" id="PTHR43725">
    <property type="entry name" value="UDP-GLUCOSE 4-EPIMERASE"/>
    <property type="match status" value="1"/>
</dbReference>
<evidence type="ECO:0000256" key="8">
    <source>
        <dbReference type="ARBA" id="ARBA00023235"/>
    </source>
</evidence>
<sequence>MKLLVTGGAGYVGSVVAALLLDAGHTVTVLDDLSTGHRDAVPPGASLAEADLTEAGDVLDPSYDAVLHFAAKSLVSESTRDPRPYWRTNVSGTLALLDAVRRHGTGRVVLSSTAAVYGEPDTVPVPETAPALATNPYGDSKLAADRMLESWSAAYGIGAVSLRYFNVAGARGRYGERHDPETHLVPNLLRVASGREEHARIHGTDYPTRDGSAVRDYLHVSDLADAHLRALDRAQPGTFRVYNLGTGSGCTVREVLDAVRRVTGHPVPAVAGPRRPGDPAVLVASNERARHELGWEPRSTIGDIVADAWAFARERGGAR</sequence>
<dbReference type="EC" id="5.1.3.2" evidence="5 10"/>
<evidence type="ECO:0000256" key="5">
    <source>
        <dbReference type="ARBA" id="ARBA00013189"/>
    </source>
</evidence>
<dbReference type="OrthoDB" id="3513148at2"/>
<reference evidence="12 13" key="1">
    <citation type="submission" date="2019-06" db="EMBL/GenBank/DDBJ databases">
        <title>Sequencing the genomes of 1000 actinobacteria strains.</title>
        <authorList>
            <person name="Klenk H.-P."/>
        </authorList>
    </citation>
    <scope>NUCLEOTIDE SEQUENCE [LARGE SCALE GENOMIC DNA]</scope>
    <source>
        <strain evidence="12 13">DSM 45015</strain>
    </source>
</reference>
<feature type="domain" description="NAD-dependent epimerase/dehydratase" evidence="11">
    <location>
        <begin position="4"/>
        <end position="245"/>
    </location>
</feature>
<dbReference type="SUPFAM" id="SSF51735">
    <property type="entry name" value="NAD(P)-binding Rossmann-fold domains"/>
    <property type="match status" value="1"/>
</dbReference>
<comment type="caution">
    <text evidence="12">The sequence shown here is derived from an EMBL/GenBank/DDBJ whole genome shotgun (WGS) entry which is preliminary data.</text>
</comment>
<dbReference type="Gene3D" id="3.90.25.10">
    <property type="entry name" value="UDP-galactose 4-epimerase, domain 1"/>
    <property type="match status" value="1"/>
</dbReference>
<dbReference type="InterPro" id="IPR005886">
    <property type="entry name" value="UDP_G4E"/>
</dbReference>
<keyword evidence="8 10" id="KW-0413">Isomerase</keyword>
<evidence type="ECO:0000313" key="13">
    <source>
        <dbReference type="Proteomes" id="UP000317422"/>
    </source>
</evidence>